<dbReference type="SMART" id="SM00749">
    <property type="entry name" value="BON"/>
    <property type="match status" value="4"/>
</dbReference>
<comment type="caution">
    <text evidence="3">The sequence shown here is derived from an EMBL/GenBank/DDBJ whole genome shotgun (WGS) entry which is preliminary data.</text>
</comment>
<protein>
    <submittedName>
        <fullName evidence="3">BON domain-containing protein</fullName>
    </submittedName>
</protein>
<sequence length="339" mass="35801">MKNFSFARTTRRLLALTAFTIATAQAVPEVVPQDNAGLAEFIGMTFSADERLAEDSIKISVNQGIATLSGRVATLNQAERAVERTKSVDAVRGVISELKVSSIRSSDEQIAGEITRKLAAAPGIDAKSIIVTVSNKQVMLDGQVGTWDEQEIARELASEVPGVQSIDNRLSSTGKSSRGDKAIRWQIERDIADDPLHDGLNITVSVHGGKVVLAGEVGTQGEKDLLVRQARVTGVSAVSGDGLDITRSLSMEGMSGKTPGKNAIREALHAVFSQDKRLRGADVTIDLEGRVLTLGGTAPSAEVKATAESTARGVPGVEIVINRIAVADDRRVATLGTGR</sequence>
<evidence type="ECO:0000313" key="3">
    <source>
        <dbReference type="EMBL" id="MCW1922953.1"/>
    </source>
</evidence>
<dbReference type="Gene3D" id="3.30.1340.30">
    <property type="match status" value="4"/>
</dbReference>
<feature type="chain" id="PRO_5045681724" evidence="1">
    <location>
        <begin position="27"/>
        <end position="339"/>
    </location>
</feature>
<dbReference type="InterPro" id="IPR014004">
    <property type="entry name" value="Transpt-assoc_nodulatn_dom_bac"/>
</dbReference>
<gene>
    <name evidence="3" type="ORF">OKA05_10355</name>
</gene>
<keyword evidence="4" id="KW-1185">Reference proteome</keyword>
<dbReference type="InterPro" id="IPR051686">
    <property type="entry name" value="Lipoprotein_DolP"/>
</dbReference>
<evidence type="ECO:0000313" key="4">
    <source>
        <dbReference type="Proteomes" id="UP001320876"/>
    </source>
</evidence>
<dbReference type="Pfam" id="PF04972">
    <property type="entry name" value="BON"/>
    <property type="match status" value="4"/>
</dbReference>
<reference evidence="3 4" key="1">
    <citation type="submission" date="2022-10" db="EMBL/GenBank/DDBJ databases">
        <title>Luteolibacter arcticus strain CCTCC AB 2014275, whole genome shotgun sequencing project.</title>
        <authorList>
            <person name="Zhao G."/>
            <person name="Shen L."/>
        </authorList>
    </citation>
    <scope>NUCLEOTIDE SEQUENCE [LARGE SCALE GENOMIC DNA]</scope>
    <source>
        <strain evidence="3 4">CCTCC AB 2014275</strain>
    </source>
</reference>
<evidence type="ECO:0000256" key="1">
    <source>
        <dbReference type="SAM" id="SignalP"/>
    </source>
</evidence>
<dbReference type="PANTHER" id="PTHR34606">
    <property type="entry name" value="BON DOMAIN-CONTAINING PROTEIN"/>
    <property type="match status" value="1"/>
</dbReference>
<dbReference type="PROSITE" id="PS50914">
    <property type="entry name" value="BON"/>
    <property type="match status" value="4"/>
</dbReference>
<dbReference type="PANTHER" id="PTHR34606:SF15">
    <property type="entry name" value="BON DOMAIN-CONTAINING PROTEIN"/>
    <property type="match status" value="1"/>
</dbReference>
<feature type="domain" description="BON" evidence="2">
    <location>
        <begin position="179"/>
        <end position="247"/>
    </location>
</feature>
<feature type="domain" description="BON" evidence="2">
    <location>
        <begin position="260"/>
        <end position="328"/>
    </location>
</feature>
<accession>A0ABT3GHN6</accession>
<dbReference type="RefSeq" id="WP_264487059.1">
    <property type="nucleotide sequence ID" value="NZ_JAPDDT010000003.1"/>
</dbReference>
<feature type="signal peptide" evidence="1">
    <location>
        <begin position="1"/>
        <end position="26"/>
    </location>
</feature>
<name>A0ABT3GHN6_9BACT</name>
<dbReference type="InterPro" id="IPR007055">
    <property type="entry name" value="BON_dom"/>
</dbReference>
<feature type="domain" description="BON" evidence="2">
    <location>
        <begin position="106"/>
        <end position="174"/>
    </location>
</feature>
<keyword evidence="1" id="KW-0732">Signal</keyword>
<feature type="domain" description="BON" evidence="2">
    <location>
        <begin position="34"/>
        <end position="102"/>
    </location>
</feature>
<dbReference type="Proteomes" id="UP001320876">
    <property type="component" value="Unassembled WGS sequence"/>
</dbReference>
<proteinExistence type="predicted"/>
<dbReference type="EMBL" id="JAPDDT010000003">
    <property type="protein sequence ID" value="MCW1922953.1"/>
    <property type="molecule type" value="Genomic_DNA"/>
</dbReference>
<organism evidence="3 4">
    <name type="scientific">Luteolibacter arcticus</name>
    <dbReference type="NCBI Taxonomy" id="1581411"/>
    <lineage>
        <taxon>Bacteria</taxon>
        <taxon>Pseudomonadati</taxon>
        <taxon>Verrucomicrobiota</taxon>
        <taxon>Verrucomicrobiia</taxon>
        <taxon>Verrucomicrobiales</taxon>
        <taxon>Verrucomicrobiaceae</taxon>
        <taxon>Luteolibacter</taxon>
    </lineage>
</organism>
<evidence type="ECO:0000259" key="2">
    <source>
        <dbReference type="PROSITE" id="PS50914"/>
    </source>
</evidence>